<evidence type="ECO:0000313" key="2">
    <source>
        <dbReference type="EMBL" id="OIQ66403.1"/>
    </source>
</evidence>
<name>A0A1J5PM97_9ZZZZ</name>
<protein>
    <recommendedName>
        <fullName evidence="1">N-acetyltransferase domain-containing protein</fullName>
    </recommendedName>
</protein>
<accession>A0A1J5PM97</accession>
<sequence>MQRGIRYAVESGFSTAILDSQVTSMPFYRTFGFIEEGAEFDDAGIPHMRMVLRLREHS</sequence>
<dbReference type="SUPFAM" id="SSF55729">
    <property type="entry name" value="Acyl-CoA N-acyltransferases (Nat)"/>
    <property type="match status" value="1"/>
</dbReference>
<feature type="domain" description="N-acetyltransferase" evidence="1">
    <location>
        <begin position="15"/>
        <end position="54"/>
    </location>
</feature>
<dbReference type="AlphaFoldDB" id="A0A1J5PM97"/>
<organism evidence="2">
    <name type="scientific">mine drainage metagenome</name>
    <dbReference type="NCBI Taxonomy" id="410659"/>
    <lineage>
        <taxon>unclassified sequences</taxon>
        <taxon>metagenomes</taxon>
        <taxon>ecological metagenomes</taxon>
    </lineage>
</organism>
<dbReference type="Gene3D" id="3.40.630.30">
    <property type="match status" value="1"/>
</dbReference>
<dbReference type="EMBL" id="MLJW01006627">
    <property type="protein sequence ID" value="OIQ66403.1"/>
    <property type="molecule type" value="Genomic_DNA"/>
</dbReference>
<reference evidence="2" key="1">
    <citation type="submission" date="2016-10" db="EMBL/GenBank/DDBJ databases">
        <title>Sequence of Gallionella enrichment culture.</title>
        <authorList>
            <person name="Poehlein A."/>
            <person name="Muehling M."/>
            <person name="Daniel R."/>
        </authorList>
    </citation>
    <scope>NUCLEOTIDE SEQUENCE</scope>
</reference>
<comment type="caution">
    <text evidence="2">The sequence shown here is derived from an EMBL/GenBank/DDBJ whole genome shotgun (WGS) entry which is preliminary data.</text>
</comment>
<dbReference type="Pfam" id="PF13673">
    <property type="entry name" value="Acetyltransf_10"/>
    <property type="match status" value="1"/>
</dbReference>
<dbReference type="InterPro" id="IPR000182">
    <property type="entry name" value="GNAT_dom"/>
</dbReference>
<dbReference type="InterPro" id="IPR016181">
    <property type="entry name" value="Acyl_CoA_acyltransferase"/>
</dbReference>
<proteinExistence type="predicted"/>
<gene>
    <name evidence="2" type="ORF">GALL_520280</name>
</gene>
<evidence type="ECO:0000259" key="1">
    <source>
        <dbReference type="Pfam" id="PF13673"/>
    </source>
</evidence>
<dbReference type="GO" id="GO:0016747">
    <property type="term" value="F:acyltransferase activity, transferring groups other than amino-acyl groups"/>
    <property type="evidence" value="ECO:0007669"/>
    <property type="project" value="InterPro"/>
</dbReference>